<protein>
    <submittedName>
        <fullName evidence="1">Uncharacterized protein</fullName>
    </submittedName>
</protein>
<dbReference type="Proteomes" id="UP001183420">
    <property type="component" value="Unassembled WGS sequence"/>
</dbReference>
<keyword evidence="2" id="KW-1185">Reference proteome</keyword>
<accession>A0ABU2LLV8</accession>
<reference evidence="2" key="1">
    <citation type="submission" date="2023-07" db="EMBL/GenBank/DDBJ databases">
        <title>30 novel species of actinomycetes from the DSMZ collection.</title>
        <authorList>
            <person name="Nouioui I."/>
        </authorList>
    </citation>
    <scope>NUCLEOTIDE SEQUENCE [LARGE SCALE GENOMIC DNA]</scope>
    <source>
        <strain evidence="2">DSM 44918</strain>
    </source>
</reference>
<sequence length="128" mass="13780">MLAVGGQRPREIPVLDAYAPLMRTLAARYPDQPLIGTASDTSKNRLNQLTSRIEVPAWLPPLVSPRLRTTWLVTLLAARVPLPEILAAAGLVSTGTLIDLVPHLPRLPEPEAARTIARALTDPPEATG</sequence>
<evidence type="ECO:0000313" key="1">
    <source>
        <dbReference type="EMBL" id="MDT0318563.1"/>
    </source>
</evidence>
<organism evidence="1 2">
    <name type="scientific">Streptomyces millisiae</name>
    <dbReference type="NCBI Taxonomy" id="3075542"/>
    <lineage>
        <taxon>Bacteria</taxon>
        <taxon>Bacillati</taxon>
        <taxon>Actinomycetota</taxon>
        <taxon>Actinomycetes</taxon>
        <taxon>Kitasatosporales</taxon>
        <taxon>Streptomycetaceae</taxon>
        <taxon>Streptomyces</taxon>
    </lineage>
</organism>
<proteinExistence type="predicted"/>
<dbReference type="EMBL" id="JAVREM010000007">
    <property type="protein sequence ID" value="MDT0318563.1"/>
    <property type="molecule type" value="Genomic_DNA"/>
</dbReference>
<gene>
    <name evidence="1" type="ORF">RNC47_09470</name>
</gene>
<evidence type="ECO:0000313" key="2">
    <source>
        <dbReference type="Proteomes" id="UP001183420"/>
    </source>
</evidence>
<dbReference type="RefSeq" id="WP_311597321.1">
    <property type="nucleotide sequence ID" value="NZ_JAVREM010000007.1"/>
</dbReference>
<comment type="caution">
    <text evidence="1">The sequence shown here is derived from an EMBL/GenBank/DDBJ whole genome shotgun (WGS) entry which is preliminary data.</text>
</comment>
<name>A0ABU2LLV8_9ACTN</name>